<dbReference type="PANTHER" id="PTHR43162:SF1">
    <property type="entry name" value="PRESTALK A DIFFERENTIATION PROTEIN A"/>
    <property type="match status" value="1"/>
</dbReference>
<dbReference type="AlphaFoldDB" id="A0A1V4AFC3"/>
<proteinExistence type="predicted"/>
<dbReference type="Gene3D" id="3.90.25.10">
    <property type="entry name" value="UDP-galactose 4-epimerase, domain 1"/>
    <property type="match status" value="1"/>
</dbReference>
<dbReference type="EMBL" id="MVFC01000001">
    <property type="protein sequence ID" value="OON82582.1"/>
    <property type="molecule type" value="Genomic_DNA"/>
</dbReference>
<gene>
    <name evidence="2" type="ORF">B1H18_00425</name>
</gene>
<dbReference type="InterPro" id="IPR051604">
    <property type="entry name" value="Ergot_Alk_Oxidoreductase"/>
</dbReference>
<accession>A0A1V4AFC3</accession>
<dbReference type="RefSeq" id="WP_179120001.1">
    <property type="nucleotide sequence ID" value="NZ_CP045178.1"/>
</dbReference>
<sequence>MIVVTGATGNVGRHVVSEVLAAGGQVRAVTRDAASASTVPGVRTVEANPAEPGTMTEALDGARALFLNYSAVRESTGDLLALAKRQGVRHVVLLSSAAIERDSDEPSDPIARLHRDLERAVEDSGLDWTFLRPDMFAVNTIKFWGRQIRDEGQVRAAYGDAALAPIDERDVASVAAAALTRPSRHIGRRYLLTGPEALTQRRMVELIATAVGRPLRFQEIPRAEAVGVMSGLGIQEPVAEALLTMHERFTREPMAVAPPISRITGEPPHTFEQWARLHASDFTADAAAPAVSGADGRFMRNEEQV</sequence>
<dbReference type="PANTHER" id="PTHR43162">
    <property type="match status" value="1"/>
</dbReference>
<dbReference type="Proteomes" id="UP000190539">
    <property type="component" value="Unassembled WGS sequence"/>
</dbReference>
<protein>
    <recommendedName>
        <fullName evidence="1">NAD(P)-binding domain-containing protein</fullName>
    </recommendedName>
</protein>
<dbReference type="SUPFAM" id="SSF51735">
    <property type="entry name" value="NAD(P)-binding Rossmann-fold domains"/>
    <property type="match status" value="1"/>
</dbReference>
<dbReference type="InterPro" id="IPR016040">
    <property type="entry name" value="NAD(P)-bd_dom"/>
</dbReference>
<dbReference type="STRING" id="83656.B1H18_00425"/>
<keyword evidence="3" id="KW-1185">Reference proteome</keyword>
<name>A0A1V4AFC3_9ACTN</name>
<dbReference type="Gene3D" id="3.40.50.720">
    <property type="entry name" value="NAD(P)-binding Rossmann-like Domain"/>
    <property type="match status" value="1"/>
</dbReference>
<evidence type="ECO:0000259" key="1">
    <source>
        <dbReference type="Pfam" id="PF13460"/>
    </source>
</evidence>
<dbReference type="InterPro" id="IPR036291">
    <property type="entry name" value="NAD(P)-bd_dom_sf"/>
</dbReference>
<dbReference type="Pfam" id="PF13460">
    <property type="entry name" value="NAD_binding_10"/>
    <property type="match status" value="1"/>
</dbReference>
<reference evidence="2 3" key="1">
    <citation type="submission" date="2017-02" db="EMBL/GenBank/DDBJ databases">
        <title>Draft Genome Sequence of Streptomyces tsukubaensis F601, a Producer of the immunosuppressant tacrolimus FK506.</title>
        <authorList>
            <person name="Zong G."/>
            <person name="Zhong C."/>
            <person name="Fu J."/>
            <person name="Qin R."/>
            <person name="Cao G."/>
        </authorList>
    </citation>
    <scope>NUCLEOTIDE SEQUENCE [LARGE SCALE GENOMIC DNA]</scope>
    <source>
        <strain evidence="2 3">F601</strain>
    </source>
</reference>
<organism evidence="2 3">
    <name type="scientific">Streptomyces tsukubensis</name>
    <dbReference type="NCBI Taxonomy" id="83656"/>
    <lineage>
        <taxon>Bacteria</taxon>
        <taxon>Bacillati</taxon>
        <taxon>Actinomycetota</taxon>
        <taxon>Actinomycetes</taxon>
        <taxon>Kitasatosporales</taxon>
        <taxon>Streptomycetaceae</taxon>
        <taxon>Streptomyces</taxon>
    </lineage>
</organism>
<comment type="caution">
    <text evidence="2">The sequence shown here is derived from an EMBL/GenBank/DDBJ whole genome shotgun (WGS) entry which is preliminary data.</text>
</comment>
<feature type="domain" description="NAD(P)-binding" evidence="1">
    <location>
        <begin position="6"/>
        <end position="182"/>
    </location>
</feature>
<evidence type="ECO:0000313" key="2">
    <source>
        <dbReference type="EMBL" id="OON82582.1"/>
    </source>
</evidence>
<evidence type="ECO:0000313" key="3">
    <source>
        <dbReference type="Proteomes" id="UP000190539"/>
    </source>
</evidence>